<dbReference type="Pfam" id="PF13181">
    <property type="entry name" value="TPR_8"/>
    <property type="match status" value="1"/>
</dbReference>
<proteinExistence type="predicted"/>
<gene>
    <name evidence="2" type="ORF">NIES592_02275</name>
</gene>
<dbReference type="EMBL" id="MRCA01000001">
    <property type="protein sequence ID" value="OKH16483.1"/>
    <property type="molecule type" value="Genomic_DNA"/>
</dbReference>
<dbReference type="PROSITE" id="PS50005">
    <property type="entry name" value="TPR"/>
    <property type="match status" value="1"/>
</dbReference>
<reference evidence="2 3" key="1">
    <citation type="submission" date="2016-11" db="EMBL/GenBank/DDBJ databases">
        <title>Draft Genome Sequences of Nine Cyanobacterial Strains from Diverse Habitats.</title>
        <authorList>
            <person name="Zhu T."/>
            <person name="Hou S."/>
            <person name="Lu X."/>
            <person name="Hess W.R."/>
        </authorList>
    </citation>
    <scope>NUCLEOTIDE SEQUENCE [LARGE SCALE GENOMIC DNA]</scope>
    <source>
        <strain evidence="2 3">NIES-592</strain>
    </source>
</reference>
<dbReference type="InterPro" id="IPR011990">
    <property type="entry name" value="TPR-like_helical_dom_sf"/>
</dbReference>
<dbReference type="Gene3D" id="1.25.40.10">
    <property type="entry name" value="Tetratricopeptide repeat domain"/>
    <property type="match status" value="2"/>
</dbReference>
<protein>
    <recommendedName>
        <fullName evidence="4">Tetratricopeptide repeat protein</fullName>
    </recommendedName>
</protein>
<evidence type="ECO:0000256" key="1">
    <source>
        <dbReference type="PROSITE-ProRule" id="PRU00339"/>
    </source>
</evidence>
<keyword evidence="1" id="KW-0802">TPR repeat</keyword>
<dbReference type="SUPFAM" id="SSF48452">
    <property type="entry name" value="TPR-like"/>
    <property type="match status" value="2"/>
</dbReference>
<comment type="caution">
    <text evidence="2">The sequence shown here is derived from an EMBL/GenBank/DDBJ whole genome shotgun (WGS) entry which is preliminary data.</text>
</comment>
<dbReference type="AlphaFoldDB" id="A0A1U7H5A7"/>
<evidence type="ECO:0000313" key="2">
    <source>
        <dbReference type="EMBL" id="OKH16483.1"/>
    </source>
</evidence>
<evidence type="ECO:0008006" key="4">
    <source>
        <dbReference type="Google" id="ProtNLM"/>
    </source>
</evidence>
<feature type="repeat" description="TPR" evidence="1">
    <location>
        <begin position="50"/>
        <end position="83"/>
    </location>
</feature>
<sequence>MYRILCILTLIITLGLSGCPSVKLQNSATAPLFDNLGNYHHPISTKSQLAQRYFDQGLILTYGFNHAEAERSFREAAKLDPNCAICNWGVAFVLGANINAAMTDEAVSPAWEALQKALQLSDQASEKEKAYIQALAKRYFAKPVEDRKSLNIAYANAMREVAKRYPDDLDAATLFADAVMNTMPWDYWQENGEPKPETQEILHTLEAVLKRNPNHPGANHLYIHTVEAVKPELGIAAADRLANLVPGSGHLVHMPSHIYIRVGRYHDAVVANQKAIAADKEYITQCHKQGMYPLAYVPHNHHFLWAAATMEGNQKLAMEAAYDTAAMADEQKMREPGYGTLQHYYSIPLYTMIRFGKWDEILAETAPAKDLQYVNGVWHYARGTAFVAKDQFQEGTQELEKLKAIATDPALTKVTIWDTNTTADLLKIAVEVLTGKLAAKQGDYNQAIAHLKTAVSLEDKLNYDEPPPWYYPVRQSLGAVLLQANQPAEAEIVYQQDLQYFPENGWSLAGLAQSLEAQGKTEAAQAVQKRFQAAWKNADLPMTVAQL</sequence>
<dbReference type="PROSITE" id="PS51257">
    <property type="entry name" value="PROKAR_LIPOPROTEIN"/>
    <property type="match status" value="1"/>
</dbReference>
<dbReference type="RefSeq" id="WP_073554793.1">
    <property type="nucleotide sequence ID" value="NZ_MRCA01000001.1"/>
</dbReference>
<name>A0A1U7H5A7_9CYAN</name>
<dbReference type="OrthoDB" id="9778494at2"/>
<dbReference type="PANTHER" id="PTHR45588">
    <property type="entry name" value="TPR DOMAIN-CONTAINING PROTEIN"/>
    <property type="match status" value="1"/>
</dbReference>
<accession>A0A1U7H5A7</accession>
<evidence type="ECO:0000313" key="3">
    <source>
        <dbReference type="Proteomes" id="UP000186391"/>
    </source>
</evidence>
<dbReference type="InterPro" id="IPR019734">
    <property type="entry name" value="TPR_rpt"/>
</dbReference>
<dbReference type="PANTHER" id="PTHR45588:SF1">
    <property type="entry name" value="WW DOMAIN-CONTAINING PROTEIN"/>
    <property type="match status" value="1"/>
</dbReference>
<keyword evidence="3" id="KW-1185">Reference proteome</keyword>
<organism evidence="2 3">
    <name type="scientific">Fischerella major NIES-592</name>
    <dbReference type="NCBI Taxonomy" id="210994"/>
    <lineage>
        <taxon>Bacteria</taxon>
        <taxon>Bacillati</taxon>
        <taxon>Cyanobacteriota</taxon>
        <taxon>Cyanophyceae</taxon>
        <taxon>Nostocales</taxon>
        <taxon>Hapalosiphonaceae</taxon>
        <taxon>Fischerella</taxon>
    </lineage>
</organism>
<dbReference type="SMART" id="SM00028">
    <property type="entry name" value="TPR"/>
    <property type="match status" value="3"/>
</dbReference>
<dbReference type="Proteomes" id="UP000186391">
    <property type="component" value="Unassembled WGS sequence"/>
</dbReference>